<reference evidence="2 3" key="1">
    <citation type="submission" date="2019-08" db="EMBL/GenBank/DDBJ databases">
        <title>In-depth cultivation of the pig gut microbiome towards novel bacterial diversity and tailored functional studies.</title>
        <authorList>
            <person name="Wylensek D."/>
            <person name="Hitch T.C.A."/>
            <person name="Clavel T."/>
        </authorList>
    </citation>
    <scope>NUCLEOTIDE SEQUENCE [LARGE SCALE GENOMIC DNA]</scope>
    <source>
        <strain evidence="2 3">WCA3-601-WT-6H</strain>
    </source>
</reference>
<evidence type="ECO:0000313" key="3">
    <source>
        <dbReference type="Proteomes" id="UP000476055"/>
    </source>
</evidence>
<evidence type="ECO:0000256" key="1">
    <source>
        <dbReference type="SAM" id="MobiDB-lite"/>
    </source>
</evidence>
<proteinExistence type="predicted"/>
<keyword evidence="3" id="KW-1185">Reference proteome</keyword>
<comment type="caution">
    <text evidence="2">The sequence shown here is derived from an EMBL/GenBank/DDBJ whole genome shotgun (WGS) entry which is preliminary data.</text>
</comment>
<protein>
    <recommendedName>
        <fullName evidence="4">Nucleotidyltransferase</fullName>
    </recommendedName>
</protein>
<accession>A0A6L5YLA8</accession>
<feature type="region of interest" description="Disordered" evidence="1">
    <location>
        <begin position="209"/>
        <end position="263"/>
    </location>
</feature>
<name>A0A6L5YLA8_9FIRM</name>
<dbReference type="EMBL" id="VUMU01000015">
    <property type="protein sequence ID" value="MST58778.1"/>
    <property type="molecule type" value="Genomic_DNA"/>
</dbReference>
<gene>
    <name evidence="2" type="ORF">FYJ59_11125</name>
</gene>
<feature type="compositionally biased region" description="Polar residues" evidence="1">
    <location>
        <begin position="212"/>
        <end position="231"/>
    </location>
</feature>
<dbReference type="AlphaFoldDB" id="A0A6L5YLA8"/>
<dbReference type="RefSeq" id="WP_154497248.1">
    <property type="nucleotide sequence ID" value="NZ_VUMU01000015.1"/>
</dbReference>
<dbReference type="Proteomes" id="UP000476055">
    <property type="component" value="Unassembled WGS sequence"/>
</dbReference>
<organism evidence="2 3">
    <name type="scientific">Waltera intestinalis</name>
    <dbReference type="NCBI Taxonomy" id="2606635"/>
    <lineage>
        <taxon>Bacteria</taxon>
        <taxon>Bacillati</taxon>
        <taxon>Bacillota</taxon>
        <taxon>Clostridia</taxon>
        <taxon>Lachnospirales</taxon>
        <taxon>Lachnospiraceae</taxon>
        <taxon>Waltera</taxon>
    </lineage>
</organism>
<sequence>MGKKGDSMYTYVSKKRLSGPQAEVEDILEELVDVMEEKYGMKASIMTVGSVKSNLVTADEDGHFDLDYNICFSKVPQDVRNNLQGLRGRVRKAFDDIAGDLFFYGRERKSVIRFEHSEENYNLDLGILIRNNNGQYCRLVVDRKSGEYQLKEIALLYDASKKEDYIFSHNGKDRLASLYLKNKNKHPEIDSFHIYLEAVNTVYTEKGGQKMSKVSGNNHTQKQMDNHANQKNPNNSASRAAANNRANQMNPNNPAYQKSRGNK</sequence>
<evidence type="ECO:0008006" key="4">
    <source>
        <dbReference type="Google" id="ProtNLM"/>
    </source>
</evidence>
<evidence type="ECO:0000313" key="2">
    <source>
        <dbReference type="EMBL" id="MST58778.1"/>
    </source>
</evidence>
<feature type="compositionally biased region" description="Low complexity" evidence="1">
    <location>
        <begin position="232"/>
        <end position="255"/>
    </location>
</feature>